<name>A0A5J4R134_9ZZZZ</name>
<dbReference type="Gene3D" id="3.40.50.300">
    <property type="entry name" value="P-loop containing nucleotide triphosphate hydrolases"/>
    <property type="match status" value="1"/>
</dbReference>
<dbReference type="InterPro" id="IPR027417">
    <property type="entry name" value="P-loop_NTPase"/>
</dbReference>
<sequence>MTKFCIIALKTGSDGNSIRNFRRTSDEQTTVDIDYLKNLKNKIYCFNNHYSFSGKDDFSEIKYDEKDLELYSLTLSDGKTKILVNISAIVGGNGSGKSALIELLYWINYNLACQLELLEDDEEIKYKPNTLNLELLYSTDKGYRLLRVEEKESEFYLILNFLY</sequence>
<protein>
    <recommendedName>
        <fullName evidence="2">ATPase AAA-type core domain-containing protein</fullName>
    </recommendedName>
</protein>
<comment type="caution">
    <text evidence="1">The sequence shown here is derived from an EMBL/GenBank/DDBJ whole genome shotgun (WGS) entry which is preliminary data.</text>
</comment>
<proteinExistence type="predicted"/>
<reference evidence="1" key="1">
    <citation type="submission" date="2019-03" db="EMBL/GenBank/DDBJ databases">
        <title>Single cell metagenomics reveals metabolic interactions within the superorganism composed of flagellate Streblomastix strix and complex community of Bacteroidetes bacteria on its surface.</title>
        <authorList>
            <person name="Treitli S.C."/>
            <person name="Kolisko M."/>
            <person name="Husnik F."/>
            <person name="Keeling P."/>
            <person name="Hampl V."/>
        </authorList>
    </citation>
    <scope>NUCLEOTIDE SEQUENCE</scope>
    <source>
        <strain evidence="1">STM</strain>
    </source>
</reference>
<organism evidence="1">
    <name type="scientific">termite gut metagenome</name>
    <dbReference type="NCBI Taxonomy" id="433724"/>
    <lineage>
        <taxon>unclassified sequences</taxon>
        <taxon>metagenomes</taxon>
        <taxon>organismal metagenomes</taxon>
    </lineage>
</organism>
<dbReference type="AlphaFoldDB" id="A0A5J4R134"/>
<dbReference type="EMBL" id="SNRY01002121">
    <property type="protein sequence ID" value="KAA6326691.1"/>
    <property type="molecule type" value="Genomic_DNA"/>
</dbReference>
<gene>
    <name evidence="1" type="ORF">EZS27_024240</name>
</gene>
<evidence type="ECO:0008006" key="2">
    <source>
        <dbReference type="Google" id="ProtNLM"/>
    </source>
</evidence>
<dbReference type="SUPFAM" id="SSF52540">
    <property type="entry name" value="P-loop containing nucleoside triphosphate hydrolases"/>
    <property type="match status" value="1"/>
</dbReference>
<accession>A0A5J4R134</accession>
<evidence type="ECO:0000313" key="1">
    <source>
        <dbReference type="EMBL" id="KAA6326691.1"/>
    </source>
</evidence>